<dbReference type="EMBL" id="DS985247">
    <property type="protein sequence ID" value="EDV23141.1"/>
    <property type="molecule type" value="Genomic_DNA"/>
</dbReference>
<dbReference type="PANTHER" id="PTHR24113:SF12">
    <property type="entry name" value="RAN GTPASE-ACTIVATING PROTEIN 1"/>
    <property type="match status" value="1"/>
</dbReference>
<evidence type="ECO:0000256" key="3">
    <source>
        <dbReference type="ARBA" id="ARBA00022737"/>
    </source>
</evidence>
<dbReference type="Proteomes" id="UP000009022">
    <property type="component" value="Unassembled WGS sequence"/>
</dbReference>
<gene>
    <name evidence="5" type="ORF">TRIADDRAFT_58124</name>
</gene>
<proteinExistence type="predicted"/>
<dbReference type="GO" id="GO:0031267">
    <property type="term" value="F:small GTPase binding"/>
    <property type="evidence" value="ECO:0000318"/>
    <property type="project" value="GO_Central"/>
</dbReference>
<evidence type="ECO:0000256" key="1">
    <source>
        <dbReference type="ARBA" id="ARBA00022468"/>
    </source>
</evidence>
<dbReference type="InParanoid" id="B3S0X9"/>
<evidence type="ECO:0000259" key="4">
    <source>
        <dbReference type="PROSITE" id="PS50181"/>
    </source>
</evidence>
<dbReference type="AlphaFoldDB" id="B3S0X9"/>
<keyword evidence="2" id="KW-0433">Leucine-rich repeat</keyword>
<dbReference type="InterPro" id="IPR032675">
    <property type="entry name" value="LRR_dom_sf"/>
</dbReference>
<keyword evidence="6" id="KW-1185">Reference proteome</keyword>
<evidence type="ECO:0000313" key="5">
    <source>
        <dbReference type="EMBL" id="EDV23141.1"/>
    </source>
</evidence>
<evidence type="ECO:0000256" key="2">
    <source>
        <dbReference type="ARBA" id="ARBA00022614"/>
    </source>
</evidence>
<sequence>MAVLSLTKLCCISVAKHFRNYPIDGLERLPTVILSCLLNYLAPIDILQIKSCLDEAGINSDQHWHRLYADRWPHGAKRQYQQLIYLSAIDPTFQVSWQQLYMQKHLQDIINMMNLPNLTETNINPLLYGNGTSPDFIFQLNRDQTTNTPTAKEQIMEIISLCLPYIYRLHLHNCSCRELAKAIFSNRDIPYALLNSIRHLEFHNLRDNCIDFACEIISNSTQLNEVVMRYAKINTPKAFGQILRSISNNKFDRRLTIDKSCPDNIREIDKVVPASQGTITRCDKILQDRHIRQNMCGIEILCLSSYWMDDALVEVLCETLTTWYDLKYLQLIDNGFGILCIDGLKRIMKSLLKSRTKKQLYGLQVEQNFFEEDDENYLAELINTNSPNASFRILTLKEVNLTMQQISVLFQSIDKSNIRKLEKLSMTANIDDNIAAKSLGSVLIHCDNMELCHLPYCELTRTNSEIILKSLRDRRKNGSLTSLNMEGNLLNRTVDIELINSIVRTNNLRYLNLSSCIQTEITDNFIRCIRDCKSLIYLNLSHNKIGDDGINKIGSIFHKPTVGMSLRSIDLSVNNITITGLLALASRLESLLPWHLKWINISGNYFNGQVEDVTSTFNLLTSVLVADDINRVNIFADYVGMM</sequence>
<dbReference type="GO" id="GO:0005829">
    <property type="term" value="C:cytosol"/>
    <property type="evidence" value="ECO:0000318"/>
    <property type="project" value="GO_Central"/>
</dbReference>
<organism evidence="5 6">
    <name type="scientific">Trichoplax adhaerens</name>
    <name type="common">Trichoplax reptans</name>
    <dbReference type="NCBI Taxonomy" id="10228"/>
    <lineage>
        <taxon>Eukaryota</taxon>
        <taxon>Metazoa</taxon>
        <taxon>Placozoa</taxon>
        <taxon>Uniplacotomia</taxon>
        <taxon>Trichoplacea</taxon>
        <taxon>Trichoplacidae</taxon>
        <taxon>Trichoplax</taxon>
    </lineage>
</organism>
<keyword evidence="3" id="KW-0677">Repeat</keyword>
<dbReference type="SMART" id="SM00368">
    <property type="entry name" value="LRR_RI"/>
    <property type="match status" value="2"/>
</dbReference>
<dbReference type="GO" id="GO:0048471">
    <property type="term" value="C:perinuclear region of cytoplasm"/>
    <property type="evidence" value="ECO:0000318"/>
    <property type="project" value="GO_Central"/>
</dbReference>
<name>B3S0X9_TRIAD</name>
<dbReference type="PhylomeDB" id="B3S0X9"/>
<feature type="domain" description="F-box" evidence="4">
    <location>
        <begin position="23"/>
        <end position="67"/>
    </location>
</feature>
<dbReference type="SUPFAM" id="SSF52047">
    <property type="entry name" value="RNI-like"/>
    <property type="match status" value="1"/>
</dbReference>
<accession>B3S0X9</accession>
<dbReference type="GO" id="GO:0005634">
    <property type="term" value="C:nucleus"/>
    <property type="evidence" value="ECO:0000318"/>
    <property type="project" value="GO_Central"/>
</dbReference>
<dbReference type="OrthoDB" id="272549at2759"/>
<dbReference type="GO" id="GO:0051168">
    <property type="term" value="P:nuclear export"/>
    <property type="evidence" value="ECO:0000318"/>
    <property type="project" value="GO_Central"/>
</dbReference>
<evidence type="ECO:0000313" key="6">
    <source>
        <dbReference type="Proteomes" id="UP000009022"/>
    </source>
</evidence>
<dbReference type="GO" id="GO:0005096">
    <property type="term" value="F:GTPase activator activity"/>
    <property type="evidence" value="ECO:0000318"/>
    <property type="project" value="GO_Central"/>
</dbReference>
<dbReference type="KEGG" id="tad:TRIADDRAFT_58124"/>
<protein>
    <recommendedName>
        <fullName evidence="4">F-box domain-containing protein</fullName>
    </recommendedName>
</protein>
<dbReference type="Gene3D" id="3.80.10.10">
    <property type="entry name" value="Ribonuclease Inhibitor"/>
    <property type="match status" value="2"/>
</dbReference>
<dbReference type="RefSeq" id="XP_002114051.1">
    <property type="nucleotide sequence ID" value="XM_002114015.1"/>
</dbReference>
<dbReference type="HOGENOM" id="CLU_426632_0_0_1"/>
<dbReference type="GeneID" id="6755264"/>
<dbReference type="PANTHER" id="PTHR24113">
    <property type="entry name" value="RAN GTPASE-ACTIVATING PROTEIN 1"/>
    <property type="match status" value="1"/>
</dbReference>
<dbReference type="PROSITE" id="PS50181">
    <property type="entry name" value="FBOX"/>
    <property type="match status" value="1"/>
</dbReference>
<keyword evidence="1" id="KW-0343">GTPase activation</keyword>
<reference evidence="5 6" key="1">
    <citation type="journal article" date="2008" name="Nature">
        <title>The Trichoplax genome and the nature of placozoans.</title>
        <authorList>
            <person name="Srivastava M."/>
            <person name="Begovic E."/>
            <person name="Chapman J."/>
            <person name="Putnam N.H."/>
            <person name="Hellsten U."/>
            <person name="Kawashima T."/>
            <person name="Kuo A."/>
            <person name="Mitros T."/>
            <person name="Salamov A."/>
            <person name="Carpenter M.L."/>
            <person name="Signorovitch A.Y."/>
            <person name="Moreno M.A."/>
            <person name="Kamm K."/>
            <person name="Grimwood J."/>
            <person name="Schmutz J."/>
            <person name="Shapiro H."/>
            <person name="Grigoriev I.V."/>
            <person name="Buss L.W."/>
            <person name="Schierwater B."/>
            <person name="Dellaporta S.L."/>
            <person name="Rokhsar D.S."/>
        </authorList>
    </citation>
    <scope>NUCLEOTIDE SEQUENCE [LARGE SCALE GENOMIC DNA]</scope>
    <source>
        <strain evidence="5 6">Grell-BS-1999</strain>
    </source>
</reference>
<dbReference type="InterPro" id="IPR001810">
    <property type="entry name" value="F-box_dom"/>
</dbReference>
<dbReference type="CTD" id="6755264"/>
<dbReference type="InterPro" id="IPR027038">
    <property type="entry name" value="RanGap"/>
</dbReference>